<organism evidence="1 2">
    <name type="scientific">Heterorhabditis bacteriophora</name>
    <name type="common">Entomopathogenic nematode worm</name>
    <dbReference type="NCBI Taxonomy" id="37862"/>
    <lineage>
        <taxon>Eukaryota</taxon>
        <taxon>Metazoa</taxon>
        <taxon>Ecdysozoa</taxon>
        <taxon>Nematoda</taxon>
        <taxon>Chromadorea</taxon>
        <taxon>Rhabditida</taxon>
        <taxon>Rhabditina</taxon>
        <taxon>Rhabditomorpha</taxon>
        <taxon>Strongyloidea</taxon>
        <taxon>Heterorhabditidae</taxon>
        <taxon>Heterorhabditis</taxon>
    </lineage>
</organism>
<name>A0A1I7X6D4_HETBA</name>
<protein>
    <submittedName>
        <fullName evidence="2">MADF domain-containing protein</fullName>
    </submittedName>
</protein>
<dbReference type="Proteomes" id="UP000095283">
    <property type="component" value="Unplaced"/>
</dbReference>
<evidence type="ECO:0000313" key="2">
    <source>
        <dbReference type="WBParaSite" id="Hba_13035"/>
    </source>
</evidence>
<dbReference type="AlphaFoldDB" id="A0A1I7X6D4"/>
<evidence type="ECO:0000313" key="1">
    <source>
        <dbReference type="Proteomes" id="UP000095283"/>
    </source>
</evidence>
<sequence>MGNYSIKVEVEDKQIDDKGVWEKRETNKDRENIKRMVWSLNIFPSVWENGDGKRRSQLALWAKNEDVQKQKMARRKKASVVKAFRNETKPCDVYTRRGQELLRPRSLLLPVY</sequence>
<dbReference type="WBParaSite" id="Hba_13035">
    <property type="protein sequence ID" value="Hba_13035"/>
    <property type="gene ID" value="Hba_13035"/>
</dbReference>
<proteinExistence type="predicted"/>
<keyword evidence="1" id="KW-1185">Reference proteome</keyword>
<accession>A0A1I7X6D4</accession>
<reference evidence="2" key="1">
    <citation type="submission" date="2016-11" db="UniProtKB">
        <authorList>
            <consortium name="WormBaseParasite"/>
        </authorList>
    </citation>
    <scope>IDENTIFICATION</scope>
</reference>